<keyword evidence="2" id="KW-0862">Zinc</keyword>
<reference evidence="8" key="1">
    <citation type="submission" date="2025-08" db="UniProtKB">
        <authorList>
            <consortium name="RefSeq"/>
        </authorList>
    </citation>
    <scope>IDENTIFICATION</scope>
    <source>
        <tissue evidence="8">Whole sample</tissue>
    </source>
</reference>
<dbReference type="InterPro" id="IPR001258">
    <property type="entry name" value="NHL_repeat"/>
</dbReference>
<dbReference type="Gene3D" id="2.120.10.30">
    <property type="entry name" value="TolB, C-terminal domain"/>
    <property type="match status" value="2"/>
</dbReference>
<dbReference type="GO" id="GO:0008270">
    <property type="term" value="F:zinc ion binding"/>
    <property type="evidence" value="ECO:0007669"/>
    <property type="project" value="UniProtKB-KW"/>
</dbReference>
<dbReference type="OrthoDB" id="10393327at2759"/>
<dbReference type="PROSITE" id="PS51125">
    <property type="entry name" value="NHL"/>
    <property type="match status" value="2"/>
</dbReference>
<evidence type="ECO:0000256" key="5">
    <source>
        <dbReference type="SAM" id="MobiDB-lite"/>
    </source>
</evidence>
<evidence type="ECO:0000259" key="6">
    <source>
        <dbReference type="PROSITE" id="PS50119"/>
    </source>
</evidence>
<evidence type="ECO:0000256" key="2">
    <source>
        <dbReference type="PROSITE-ProRule" id="PRU00024"/>
    </source>
</evidence>
<dbReference type="Gene3D" id="3.30.160.60">
    <property type="entry name" value="Classic Zinc Finger"/>
    <property type="match status" value="1"/>
</dbReference>
<dbReference type="PROSITE" id="PS50119">
    <property type="entry name" value="ZF_BBOX"/>
    <property type="match status" value="2"/>
</dbReference>
<evidence type="ECO:0000313" key="7">
    <source>
        <dbReference type="Proteomes" id="UP000694844"/>
    </source>
</evidence>
<dbReference type="SMART" id="SM00336">
    <property type="entry name" value="BBOX"/>
    <property type="match status" value="2"/>
</dbReference>
<feature type="coiled-coil region" evidence="4">
    <location>
        <begin position="161"/>
        <end position="188"/>
    </location>
</feature>
<evidence type="ECO:0000256" key="1">
    <source>
        <dbReference type="ARBA" id="ARBA00022737"/>
    </source>
</evidence>
<protein>
    <submittedName>
        <fullName evidence="8">Tripartite motif-containing protein 3-like</fullName>
    </submittedName>
</protein>
<evidence type="ECO:0000256" key="4">
    <source>
        <dbReference type="SAM" id="Coils"/>
    </source>
</evidence>
<feature type="domain" description="B box-type" evidence="6">
    <location>
        <begin position="65"/>
        <end position="102"/>
    </location>
</feature>
<sequence length="830" mass="92941">MDPRHSAQDAVRCALCRDAVAPLYCNVCHTHLCGDCVAKHFSDKSKVHNVVPLEQFLSTLNYPKCPTHPTKQCELHCEQCDIPICSSCISSGKHIGHKAVDIFEDFESKKEVLRKDLEELEKSILPKYQESAAIIKTQKTDQHKNSQKLTVELNKQGEALHREINTIIQRKQAEIDEMNAQHLAAIEKQEAVINKALHEIKQVIVHLKSLLETSDVSHVSKYKSRNGDFRKLPLKLKISLPNFQPQRIDREELLKQFGSLSSLSMETEEQDYTLPSPGAKSSPPARPLLDVPRLITDIPTTGYGRLYHMSCLSDEEIWTRGNSKIMKLYNLNGELLKSVQTESGNEPQDIAVTRSGGLVYADYSDSSTNLVSGSQIQTLITLRGWRPLGLCSTASRDLLVIMRSDDNKQTKVVRYSGSTEKQAIQLDDQGKPLYSFYGIKYLSENRNLDICVADCRARAVVVVSAAGKLRFRYTGSTSTPGELFSPYGITTDSQANILTADHYNHRIHIIDQDGHFLRFIHNCGLQKPWGLCVDSKDNLFVAEKDTGKGAESSPPSRPLLDVPRLITDIPTTGYGVLYNVSCLSDEEIWTSGDNKIMKLYNLKGELLKSIQTKSGTEPEDIAVTQSGGLVYTDYCNSSINLVSGTQIQTLITLRGWGPRGLCSTSSGDLLVIMESDDGKQTKVVRYSGSTEKQTIQYDDQGKPLYSSSRYNSIKYLSENRNLDICVADFDADAVVVVSTAGKLRFRYTGPSSTPRESFYPHGITTDSRANILTSDWDNHRIHIIDKDGRFLRFIHNCGLQEPWGLCVDSKDNLFVAERFTGKVKKIMYYK</sequence>
<dbReference type="GO" id="GO:0043161">
    <property type="term" value="P:proteasome-mediated ubiquitin-dependent protein catabolic process"/>
    <property type="evidence" value="ECO:0007669"/>
    <property type="project" value="TreeGrafter"/>
</dbReference>
<evidence type="ECO:0000256" key="3">
    <source>
        <dbReference type="PROSITE-ProRule" id="PRU00504"/>
    </source>
</evidence>
<name>A0A8B8BPU1_CRAVI</name>
<dbReference type="KEGG" id="cvn:111112237"/>
<dbReference type="GeneID" id="111112237"/>
<dbReference type="InterPro" id="IPR050952">
    <property type="entry name" value="TRIM-NHL_E3_ligases"/>
</dbReference>
<dbReference type="PANTHER" id="PTHR24104:SF57">
    <property type="entry name" value="BEE-MILK PROTEIN"/>
    <property type="match status" value="1"/>
</dbReference>
<evidence type="ECO:0000313" key="8">
    <source>
        <dbReference type="RefSeq" id="XP_022305358.1"/>
    </source>
</evidence>
<dbReference type="InterPro" id="IPR011042">
    <property type="entry name" value="6-blade_b-propeller_TolB-like"/>
</dbReference>
<dbReference type="CDD" id="cd05819">
    <property type="entry name" value="NHL"/>
    <property type="match status" value="1"/>
</dbReference>
<keyword evidence="7" id="KW-1185">Reference proteome</keyword>
<keyword evidence="4" id="KW-0175">Coiled coil</keyword>
<dbReference type="InterPro" id="IPR000315">
    <property type="entry name" value="Znf_B-box"/>
</dbReference>
<dbReference type="RefSeq" id="XP_022305358.1">
    <property type="nucleotide sequence ID" value="XM_022449650.1"/>
</dbReference>
<dbReference type="PANTHER" id="PTHR24104">
    <property type="entry name" value="E3 UBIQUITIN-PROTEIN LIGASE NHLRC1-RELATED"/>
    <property type="match status" value="1"/>
</dbReference>
<dbReference type="GO" id="GO:0000209">
    <property type="term" value="P:protein polyubiquitination"/>
    <property type="evidence" value="ECO:0007669"/>
    <property type="project" value="TreeGrafter"/>
</dbReference>
<keyword evidence="1" id="KW-0677">Repeat</keyword>
<keyword evidence="2" id="KW-0479">Metal-binding</keyword>
<dbReference type="CDD" id="cd19756">
    <property type="entry name" value="Bbox2"/>
    <property type="match status" value="1"/>
</dbReference>
<keyword evidence="2" id="KW-0863">Zinc-finger</keyword>
<dbReference type="Proteomes" id="UP000694844">
    <property type="component" value="Chromosome 9"/>
</dbReference>
<dbReference type="SUPFAM" id="SSF101898">
    <property type="entry name" value="NHL repeat"/>
    <property type="match status" value="2"/>
</dbReference>
<dbReference type="AlphaFoldDB" id="A0A8B8BPU1"/>
<feature type="region of interest" description="Disordered" evidence="5">
    <location>
        <begin position="266"/>
        <end position="286"/>
    </location>
</feature>
<dbReference type="GO" id="GO:0061630">
    <property type="term" value="F:ubiquitin protein ligase activity"/>
    <property type="evidence" value="ECO:0007669"/>
    <property type="project" value="TreeGrafter"/>
</dbReference>
<feature type="repeat" description="NHL" evidence="3">
    <location>
        <begin position="759"/>
        <end position="787"/>
    </location>
</feature>
<gene>
    <name evidence="8" type="primary">LOC111112237</name>
</gene>
<proteinExistence type="predicted"/>
<accession>A0A8B8BPU1</accession>
<dbReference type="Pfam" id="PF00643">
    <property type="entry name" value="zf-B_box"/>
    <property type="match status" value="1"/>
</dbReference>
<feature type="domain" description="B box-type" evidence="6">
    <location>
        <begin position="8"/>
        <end position="53"/>
    </location>
</feature>
<feature type="repeat" description="NHL" evidence="3">
    <location>
        <begin position="478"/>
        <end position="513"/>
    </location>
</feature>
<dbReference type="SUPFAM" id="SSF57845">
    <property type="entry name" value="B-box zinc-binding domain"/>
    <property type="match status" value="1"/>
</dbReference>
<organism evidence="7 8">
    <name type="scientific">Crassostrea virginica</name>
    <name type="common">Eastern oyster</name>
    <dbReference type="NCBI Taxonomy" id="6565"/>
    <lineage>
        <taxon>Eukaryota</taxon>
        <taxon>Metazoa</taxon>
        <taxon>Spiralia</taxon>
        <taxon>Lophotrochozoa</taxon>
        <taxon>Mollusca</taxon>
        <taxon>Bivalvia</taxon>
        <taxon>Autobranchia</taxon>
        <taxon>Pteriomorphia</taxon>
        <taxon>Ostreida</taxon>
        <taxon>Ostreoidea</taxon>
        <taxon>Ostreidae</taxon>
        <taxon>Crassostrea</taxon>
    </lineage>
</organism>